<sequence length="158" mass="17665">MVPEEPKTLNLISNLFSIETVASNSGQAGLNGVDRTTAFACVLCCNVWIECQMHRSLCSQRQLPLGIPPMLTLALPHIHSQECEIWRVLTTTDRARGFRFLISSVQHSQAVQDLSHSVHGVQRLICISGCSELLHLCMHIEPALWLLHEQSLLSTRKN</sequence>
<organism evidence="1">
    <name type="scientific">Eutreptiella gymnastica</name>
    <dbReference type="NCBI Taxonomy" id="73025"/>
    <lineage>
        <taxon>Eukaryota</taxon>
        <taxon>Discoba</taxon>
        <taxon>Euglenozoa</taxon>
        <taxon>Euglenida</taxon>
        <taxon>Spirocuta</taxon>
        <taxon>Euglenophyceae</taxon>
        <taxon>Eutreptiales</taxon>
        <taxon>Eutreptiaceae</taxon>
        <taxon>Eutreptiella</taxon>
    </lineage>
</organism>
<dbReference type="EMBL" id="HBJA01118407">
    <property type="protein sequence ID" value="CAE0829464.1"/>
    <property type="molecule type" value="Transcribed_RNA"/>
</dbReference>
<gene>
    <name evidence="1" type="ORF">EGYM00163_LOCUS40742</name>
</gene>
<reference evidence="1" key="1">
    <citation type="submission" date="2021-01" db="EMBL/GenBank/DDBJ databases">
        <authorList>
            <person name="Corre E."/>
            <person name="Pelletier E."/>
            <person name="Niang G."/>
            <person name="Scheremetjew M."/>
            <person name="Finn R."/>
            <person name="Kale V."/>
            <person name="Holt S."/>
            <person name="Cochrane G."/>
            <person name="Meng A."/>
            <person name="Brown T."/>
            <person name="Cohen L."/>
        </authorList>
    </citation>
    <scope>NUCLEOTIDE SEQUENCE</scope>
    <source>
        <strain evidence="1">CCMP1594</strain>
    </source>
</reference>
<accession>A0A7S4G999</accession>
<protein>
    <submittedName>
        <fullName evidence="1">Uncharacterized protein</fullName>
    </submittedName>
</protein>
<name>A0A7S4G999_9EUGL</name>
<proteinExistence type="predicted"/>
<dbReference type="AlphaFoldDB" id="A0A7S4G999"/>
<evidence type="ECO:0000313" key="1">
    <source>
        <dbReference type="EMBL" id="CAE0829464.1"/>
    </source>
</evidence>